<dbReference type="PROSITE" id="PS51913">
    <property type="entry name" value="HTH_HARE"/>
    <property type="match status" value="1"/>
</dbReference>
<evidence type="ECO:0000256" key="5">
    <source>
        <dbReference type="ARBA" id="ARBA00023163"/>
    </source>
</evidence>
<feature type="region of interest" description="Disordered" evidence="7">
    <location>
        <begin position="95"/>
        <end position="191"/>
    </location>
</feature>
<evidence type="ECO:0000256" key="6">
    <source>
        <dbReference type="HAMAP-Rule" id="MF_00357"/>
    </source>
</evidence>
<keyword evidence="2 6" id="KW-0240">DNA-directed RNA polymerase</keyword>
<reference evidence="9 10" key="1">
    <citation type="submission" date="2016-04" db="EMBL/GenBank/DDBJ databases">
        <title>Comparative Genomics and Epigenetics of Sporosarcina ureae.</title>
        <authorList>
            <person name="Oliver A.S."/>
            <person name="Cooper K.K."/>
        </authorList>
    </citation>
    <scope>NUCLEOTIDE SEQUENCE [LARGE SCALE GENOMIC DNA]</scope>
    <source>
        <strain evidence="9 10">S204</strain>
    </source>
</reference>
<comment type="subunit">
    <text evidence="6">RNAP is composed of a core of 2 alpha, a beta and a beta' subunits. The core is associated with a delta subunit and one of several sigma factors.</text>
</comment>
<protein>
    <recommendedName>
        <fullName evidence="6">Probable DNA-directed RNA polymerase subunit delta</fullName>
    </recommendedName>
    <alternativeName>
        <fullName evidence="6">RNAP delta factor</fullName>
    </alternativeName>
</protein>
<dbReference type="EMBL" id="CP015108">
    <property type="protein sequence ID" value="ARF14835.1"/>
    <property type="molecule type" value="Genomic_DNA"/>
</dbReference>
<dbReference type="Gene3D" id="1.10.10.1250">
    <property type="entry name" value="RNA polymerase, subunit delta, N-terminal domain"/>
    <property type="match status" value="1"/>
</dbReference>
<dbReference type="InterPro" id="IPR038087">
    <property type="entry name" value="RNAP_delta_N_dom_sf"/>
</dbReference>
<keyword evidence="3 6" id="KW-0808">Transferase</keyword>
<dbReference type="HAMAP" id="MF_00357">
    <property type="entry name" value="RNApol_bact_RpoE"/>
    <property type="match status" value="1"/>
</dbReference>
<evidence type="ECO:0000313" key="10">
    <source>
        <dbReference type="Proteomes" id="UP000192486"/>
    </source>
</evidence>
<comment type="similarity">
    <text evidence="1 6">Belongs to the RpoE family.</text>
</comment>
<organism evidence="9 10">
    <name type="scientific">Sporosarcina ureae</name>
    <dbReference type="NCBI Taxonomy" id="1571"/>
    <lineage>
        <taxon>Bacteria</taxon>
        <taxon>Bacillati</taxon>
        <taxon>Bacillota</taxon>
        <taxon>Bacilli</taxon>
        <taxon>Bacillales</taxon>
        <taxon>Caryophanaceae</taxon>
        <taxon>Sporosarcina</taxon>
    </lineage>
</organism>
<dbReference type="InterPro" id="IPR007759">
    <property type="entry name" value="Asxl_HARE-HTH"/>
</dbReference>
<gene>
    <name evidence="6" type="primary">rpoE</name>
    <name evidence="9" type="ORF">SporoS204_12150</name>
</gene>
<evidence type="ECO:0000256" key="3">
    <source>
        <dbReference type="ARBA" id="ARBA00022679"/>
    </source>
</evidence>
<evidence type="ECO:0000256" key="4">
    <source>
        <dbReference type="ARBA" id="ARBA00022695"/>
    </source>
</evidence>
<accession>A0ABM6JXD6</accession>
<feature type="compositionally biased region" description="Acidic residues" evidence="7">
    <location>
        <begin position="108"/>
        <end position="191"/>
    </location>
</feature>
<keyword evidence="5 6" id="KW-0804">Transcription</keyword>
<dbReference type="Proteomes" id="UP000192486">
    <property type="component" value="Chromosome"/>
</dbReference>
<feature type="domain" description="HTH HARE-type" evidence="8">
    <location>
        <begin position="14"/>
        <end position="81"/>
    </location>
</feature>
<sequence>MNIHDMTKEELLEESLINITHQVLTERRESLTLAELMEEFRKLTGISEKELKEKLLQFYTDLNIDGRFLAIQDNRWGLREWYPVDQIEEETAPVVKVRKKKKKKKDYDEDDIEEDDDDEEEIFDEEYVELGEEDDVDDEDEEEEEVVELEEDLIDPDDDLEVIPEVELDIEEDDEDDEEEYEEDEEYEEEK</sequence>
<comment type="function">
    <text evidence="6">Participates in both the initiation and recycling phases of transcription. In the presence of the delta subunit, RNAP displays an increased specificity of transcription, a decreased affinity for nucleic acids, and an increased efficiency of RNA synthesis because of enhanced recycling.</text>
</comment>
<dbReference type="Pfam" id="PF05066">
    <property type="entry name" value="HARE-HTH"/>
    <property type="match status" value="1"/>
</dbReference>
<evidence type="ECO:0000256" key="2">
    <source>
        <dbReference type="ARBA" id="ARBA00022478"/>
    </source>
</evidence>
<dbReference type="NCBIfam" id="TIGR04567">
    <property type="entry name" value="RNAP_delt_lowGC"/>
    <property type="match status" value="1"/>
</dbReference>
<evidence type="ECO:0000259" key="8">
    <source>
        <dbReference type="PROSITE" id="PS51913"/>
    </source>
</evidence>
<name>A0ABM6JXD6_SPOUR</name>
<evidence type="ECO:0000256" key="1">
    <source>
        <dbReference type="ARBA" id="ARBA00009828"/>
    </source>
</evidence>
<dbReference type="InterPro" id="IPR029757">
    <property type="entry name" value="RpoE"/>
</dbReference>
<keyword evidence="4 6" id="KW-0548">Nucleotidyltransferase</keyword>
<proteinExistence type="inferred from homology"/>
<keyword evidence="10" id="KW-1185">Reference proteome</keyword>
<evidence type="ECO:0000256" key="7">
    <source>
        <dbReference type="SAM" id="MobiDB-lite"/>
    </source>
</evidence>
<evidence type="ECO:0000313" key="9">
    <source>
        <dbReference type="EMBL" id="ARF14835.1"/>
    </source>
</evidence>
<dbReference type="GO" id="GO:0000428">
    <property type="term" value="C:DNA-directed RNA polymerase complex"/>
    <property type="evidence" value="ECO:0007669"/>
    <property type="project" value="UniProtKB-KW"/>
</dbReference>